<protein>
    <submittedName>
        <fullName evidence="1">DNA helicase protein</fullName>
    </submittedName>
</protein>
<dbReference type="InterPro" id="IPR027417">
    <property type="entry name" value="P-loop_NTPase"/>
</dbReference>
<reference evidence="1" key="1">
    <citation type="journal article" date="2011" name="Antimicrob. Agents Chemother.">
        <title>Detection of Staphylococcal Cassette Chromosome mec Type XI Carrying Highly Divergent mecA, mecI, mecR1, blaZ, and ccr Genes in Human Clinical Isolates of Clonal Complex 130 Methicillin-Resistant Staphylococcus aureus.</title>
        <authorList>
            <person name="Shore A.C."/>
            <person name="Deasy E.C."/>
            <person name="Slickers P."/>
            <person name="Brennan G."/>
            <person name="O'Connell B."/>
            <person name="Monecke S."/>
            <person name="Ehricht R."/>
            <person name="Coleman D.C."/>
        </authorList>
    </citation>
    <scope>NUCLEOTIDE SEQUENCE</scope>
    <source>
        <strain evidence="1">M10/0061</strain>
    </source>
</reference>
<dbReference type="SUPFAM" id="SSF52540">
    <property type="entry name" value="P-loop containing nucleoside triphosphate hydrolases"/>
    <property type="match status" value="1"/>
</dbReference>
<dbReference type="InterPro" id="IPR014001">
    <property type="entry name" value="Helicase_ATP-bd"/>
</dbReference>
<keyword evidence="1" id="KW-0378">Hydrolase</keyword>
<dbReference type="RefSeq" id="WP_050957878.1">
    <property type="nucleotide sequence ID" value="NZ_BAABRE010000002.1"/>
</dbReference>
<keyword evidence="1" id="KW-0547">Nucleotide-binding</keyword>
<dbReference type="InterPro" id="IPR011545">
    <property type="entry name" value="DEAD/DEAH_box_helicase_dom"/>
</dbReference>
<keyword evidence="1" id="KW-0067">ATP-binding</keyword>
<evidence type="ECO:0000313" key="1">
    <source>
        <dbReference type="EMBL" id="CBZ41967.1"/>
    </source>
</evidence>
<dbReference type="GO" id="GO:0005524">
    <property type="term" value="F:ATP binding"/>
    <property type="evidence" value="ECO:0007669"/>
    <property type="project" value="InterPro"/>
</dbReference>
<dbReference type="Pfam" id="PF00270">
    <property type="entry name" value="DEAD"/>
    <property type="match status" value="1"/>
</dbReference>
<dbReference type="GO" id="GO:0003676">
    <property type="term" value="F:nucleic acid binding"/>
    <property type="evidence" value="ECO:0007669"/>
    <property type="project" value="InterPro"/>
</dbReference>
<dbReference type="Gene3D" id="3.40.50.300">
    <property type="entry name" value="P-loop containing nucleotide triphosphate hydrolases"/>
    <property type="match status" value="1"/>
</dbReference>
<proteinExistence type="predicted"/>
<dbReference type="PROSITE" id="PS51192">
    <property type="entry name" value="HELICASE_ATP_BIND_1"/>
    <property type="match status" value="1"/>
</dbReference>
<keyword evidence="1" id="KW-0347">Helicase</keyword>
<dbReference type="SMART" id="SM00487">
    <property type="entry name" value="DEXDc"/>
    <property type="match status" value="1"/>
</dbReference>
<organism evidence="1">
    <name type="scientific">Staphylococcus aureus</name>
    <dbReference type="NCBI Taxonomy" id="1280"/>
    <lineage>
        <taxon>Bacteria</taxon>
        <taxon>Bacillati</taxon>
        <taxon>Bacillota</taxon>
        <taxon>Bacilli</taxon>
        <taxon>Bacillales</taxon>
        <taxon>Staphylococcaceae</taxon>
        <taxon>Staphylococcus</taxon>
    </lineage>
</organism>
<dbReference type="EMBL" id="FR823292">
    <property type="protein sequence ID" value="CBZ41967.1"/>
    <property type="molecule type" value="Genomic_DNA"/>
</dbReference>
<name>F4NA84_STAAU</name>
<accession>F4NA84</accession>
<dbReference type="AlphaFoldDB" id="F4NA84"/>
<dbReference type="GO" id="GO:0004386">
    <property type="term" value="F:helicase activity"/>
    <property type="evidence" value="ECO:0007669"/>
    <property type="project" value="UniProtKB-KW"/>
</dbReference>
<sequence length="281" mass="33243">MENNNIKYQNFSDMFELAKYVSSKIDQEEGRNIVIRVLENWDSVCKESKEIWVNLIERAGFYPYISNLDHEKLSLQGSLRRNWFKSENLEDVYFHVKQKEIEIALNKNENIVVSAPTSFGKSLIIEEVIASKKYDNLLIIQPTLALIDETRRKLNKYNDYNIVVNSKQEMKDKNIFILTAERVLEMKSLPQINFLVVDEFYKISNRINDERIDVLNIAIARIMYMNPQILFLTPNIDEISKSFLEKYNINFLNTTFSMVTNEIINIEYNSSKDKKRNYLIY</sequence>